<keyword evidence="1" id="KW-0472">Membrane</keyword>
<feature type="transmembrane region" description="Helical" evidence="1">
    <location>
        <begin position="211"/>
        <end position="230"/>
    </location>
</feature>
<dbReference type="InterPro" id="IPR012171">
    <property type="entry name" value="Fatty_acid_desaturase"/>
</dbReference>
<dbReference type="RefSeq" id="WP_013157559.1">
    <property type="nucleotide sequence ID" value="NC_014212.1"/>
</dbReference>
<gene>
    <name evidence="3" type="ordered locus">Mesil_1073</name>
</gene>
<evidence type="ECO:0000313" key="3">
    <source>
        <dbReference type="EMBL" id="ADH62978.1"/>
    </source>
</evidence>
<accession>D7BD60</accession>
<feature type="transmembrane region" description="Helical" evidence="1">
    <location>
        <begin position="186"/>
        <end position="205"/>
    </location>
</feature>
<dbReference type="PANTHER" id="PTHR19353:SF19">
    <property type="entry name" value="DELTA(5) FATTY ACID DESATURASE C-RELATED"/>
    <property type="match status" value="1"/>
</dbReference>
<keyword evidence="4" id="KW-1185">Reference proteome</keyword>
<dbReference type="GO" id="GO:0008610">
    <property type="term" value="P:lipid biosynthetic process"/>
    <property type="evidence" value="ECO:0007669"/>
    <property type="project" value="UniProtKB-ARBA"/>
</dbReference>
<dbReference type="InterPro" id="IPR005804">
    <property type="entry name" value="FA_desaturase_dom"/>
</dbReference>
<name>D7BD60_ALLS1</name>
<protein>
    <submittedName>
        <fullName evidence="3">Fatty acid desaturase</fullName>
    </submittedName>
</protein>
<dbReference type="AlphaFoldDB" id="D7BD60"/>
<dbReference type="Proteomes" id="UP000001916">
    <property type="component" value="Chromosome"/>
</dbReference>
<feature type="transmembrane region" description="Helical" evidence="1">
    <location>
        <begin position="54"/>
        <end position="75"/>
    </location>
</feature>
<dbReference type="HOGENOM" id="CLU_048283_0_0_0"/>
<organism evidence="3 4">
    <name type="scientific">Allomeiothermus silvanus (strain ATCC 700542 / DSM 9946 / NBRC 106475 / NCIMB 13440 / VI-R2)</name>
    <name type="common">Thermus silvanus</name>
    <dbReference type="NCBI Taxonomy" id="526227"/>
    <lineage>
        <taxon>Bacteria</taxon>
        <taxon>Thermotogati</taxon>
        <taxon>Deinococcota</taxon>
        <taxon>Deinococci</taxon>
        <taxon>Thermales</taxon>
        <taxon>Thermaceae</taxon>
        <taxon>Allomeiothermus</taxon>
    </lineage>
</organism>
<proteinExistence type="predicted"/>
<dbReference type="EMBL" id="CP002042">
    <property type="protein sequence ID" value="ADH62978.1"/>
    <property type="molecule type" value="Genomic_DNA"/>
</dbReference>
<evidence type="ECO:0000256" key="1">
    <source>
        <dbReference type="SAM" id="Phobius"/>
    </source>
</evidence>
<dbReference type="GO" id="GO:0016717">
    <property type="term" value="F:oxidoreductase activity, acting on paired donors, with oxidation of a pair of donors resulting in the reduction of molecular oxygen to two molecules of water"/>
    <property type="evidence" value="ECO:0007669"/>
    <property type="project" value="TreeGrafter"/>
</dbReference>
<evidence type="ECO:0000259" key="2">
    <source>
        <dbReference type="Pfam" id="PF00487"/>
    </source>
</evidence>
<dbReference type="PANTHER" id="PTHR19353">
    <property type="entry name" value="FATTY ACID DESATURASE 2"/>
    <property type="match status" value="1"/>
</dbReference>
<sequence>MTEEQHLREYTKALKAILPKHFFEPVPARMMYLPIFVGLFVLCAWGIVATPLVLLKLLLSFGAGYAFVGMGFLAHEILHGAVTKNPVVRSIAGTIAFLPLLVGARLWRKWHNVEHHGHTQHPHDDPDAMGTLEVAQQKPIFQWFFRQAPAFRSLFLFSSFTFWFSFHAHMMLRRFLPEFKPHERRVVIFQAILPYLVWLGVFLLVGPLNFLFVFVLPWVIANFIAMSFIATNHLLNPVTETNDPLMNSLTVRNPRWLEWLTLGFGLHVEHHIFPVLSPKYAHIVAAKIKELWPQRYNELPHWKALYYLWKTPRLYRDHRNLIEPTSGKVFGTMGFGLPERVQQHKRARINARAVGKKRRRSS</sequence>
<reference evidence="3 4" key="1">
    <citation type="journal article" date="2010" name="Stand. Genomic Sci.">
        <title>Complete genome sequence of Meiothermus silvanus type strain (VI-R2).</title>
        <authorList>
            <person name="Sikorski J."/>
            <person name="Tindall B.J."/>
            <person name="Lowry S."/>
            <person name="Lucas S."/>
            <person name="Nolan M."/>
            <person name="Copeland A."/>
            <person name="Glavina Del Rio T."/>
            <person name="Tice H."/>
            <person name="Cheng J.F."/>
            <person name="Han C."/>
            <person name="Pitluck S."/>
            <person name="Liolios K."/>
            <person name="Ivanova N."/>
            <person name="Mavromatis K."/>
            <person name="Mikhailova N."/>
            <person name="Pati A."/>
            <person name="Goodwin L."/>
            <person name="Chen A."/>
            <person name="Palaniappan K."/>
            <person name="Land M."/>
            <person name="Hauser L."/>
            <person name="Chang Y.J."/>
            <person name="Jeffries C.D."/>
            <person name="Rohde M."/>
            <person name="Goker M."/>
            <person name="Woyke T."/>
            <person name="Bristow J."/>
            <person name="Eisen J.A."/>
            <person name="Markowitz V."/>
            <person name="Hugenholtz P."/>
            <person name="Kyrpides N.C."/>
            <person name="Klenk H.P."/>
            <person name="Lapidus A."/>
        </authorList>
    </citation>
    <scope>NUCLEOTIDE SEQUENCE [LARGE SCALE GENOMIC DNA]</scope>
    <source>
        <strain evidence="4">ATCC 700542 / DSM 9946 / VI-R2</strain>
    </source>
</reference>
<dbReference type="OrthoDB" id="9792534at2"/>
<keyword evidence="1" id="KW-0812">Transmembrane</keyword>
<dbReference type="STRING" id="526227.Mesil_1073"/>
<feature type="transmembrane region" description="Helical" evidence="1">
    <location>
        <begin position="30"/>
        <end position="48"/>
    </location>
</feature>
<evidence type="ECO:0000313" key="4">
    <source>
        <dbReference type="Proteomes" id="UP000001916"/>
    </source>
</evidence>
<dbReference type="GO" id="GO:0016020">
    <property type="term" value="C:membrane"/>
    <property type="evidence" value="ECO:0007669"/>
    <property type="project" value="TreeGrafter"/>
</dbReference>
<feature type="transmembrane region" description="Helical" evidence="1">
    <location>
        <begin position="87"/>
        <end position="107"/>
    </location>
</feature>
<feature type="transmembrane region" description="Helical" evidence="1">
    <location>
        <begin position="149"/>
        <end position="166"/>
    </location>
</feature>
<dbReference type="KEGG" id="msv:Mesil_1073"/>
<dbReference type="Pfam" id="PF00487">
    <property type="entry name" value="FA_desaturase"/>
    <property type="match status" value="1"/>
</dbReference>
<dbReference type="eggNOG" id="COG3239">
    <property type="taxonomic scope" value="Bacteria"/>
</dbReference>
<feature type="domain" description="Fatty acid desaturase" evidence="2">
    <location>
        <begin position="57"/>
        <end position="296"/>
    </location>
</feature>
<keyword evidence="1" id="KW-1133">Transmembrane helix</keyword>